<keyword evidence="3" id="KW-1185">Reference proteome</keyword>
<keyword evidence="2" id="KW-0489">Methyltransferase</keyword>
<dbReference type="CDD" id="cd02440">
    <property type="entry name" value="AdoMet_MTases"/>
    <property type="match status" value="1"/>
</dbReference>
<dbReference type="InterPro" id="IPR029063">
    <property type="entry name" value="SAM-dependent_MTases_sf"/>
</dbReference>
<evidence type="ECO:0000313" key="3">
    <source>
        <dbReference type="Proteomes" id="UP001138921"/>
    </source>
</evidence>
<dbReference type="AlphaFoldDB" id="A0A9X1D8P1"/>
<dbReference type="EMBL" id="JAFLWW010000011">
    <property type="protein sequence ID" value="MBT1159331.1"/>
    <property type="molecule type" value="Genomic_DNA"/>
</dbReference>
<evidence type="ECO:0000313" key="2">
    <source>
        <dbReference type="EMBL" id="MBT1159331.1"/>
    </source>
</evidence>
<sequence length="306" mass="34074">MQGLDLIIRCPICHGKLEFSEGARCHGCQRRYSEAEGIPILVDFEDSIFKPEDYATSAGKVIPRLQKGSRLGRFLGRLTYGDNEVASHNIHVFLGRVRAISAEPIVLVVGGGTIGSGVSDLYRDENVRVVGVDVYVSPIVEVICDGHKLPFANESFDGVLIQAVLEHVLDPHRVVEEIHRVLKHGGIVYAETPFMQQVHEQAYDFTRFTLSGHRWLFRKFSEVESGQVLGPGIGLLWSICYFVRSITGSNKVATIVTAPFFWLRLIEKLAKRGLALDAASGLFFMGSKAGQSLKANEMPDYYHRNR</sequence>
<reference evidence="2" key="2">
    <citation type="submission" date="2021-03" db="EMBL/GenBank/DDBJ databases">
        <authorList>
            <person name="Artuso I."/>
            <person name="Turrini P."/>
            <person name="Pirolo M."/>
            <person name="Lugli G.A."/>
            <person name="Ventura M."/>
            <person name="Visca P."/>
        </authorList>
    </citation>
    <scope>NUCLEOTIDE SEQUENCE</scope>
    <source>
        <strain evidence="2">LMG 26462</strain>
    </source>
</reference>
<evidence type="ECO:0000259" key="1">
    <source>
        <dbReference type="Pfam" id="PF08241"/>
    </source>
</evidence>
<dbReference type="GO" id="GO:0032259">
    <property type="term" value="P:methylation"/>
    <property type="evidence" value="ECO:0007669"/>
    <property type="project" value="UniProtKB-KW"/>
</dbReference>
<dbReference type="SUPFAM" id="SSF53335">
    <property type="entry name" value="S-adenosyl-L-methionine-dependent methyltransferases"/>
    <property type="match status" value="1"/>
</dbReference>
<gene>
    <name evidence="2" type="ORF">J1C56_27545</name>
</gene>
<keyword evidence="2" id="KW-0808">Transferase</keyword>
<dbReference type="RefSeq" id="WP_214393184.1">
    <property type="nucleotide sequence ID" value="NZ_JAFLWW010000011.1"/>
</dbReference>
<reference evidence="2" key="1">
    <citation type="journal article" date="2021" name="Microorganisms">
        <title>Phylogenomic Reconstruction and Metabolic Potential of the Genus Aminobacter.</title>
        <authorList>
            <person name="Artuso I."/>
            <person name="Turrini P."/>
            <person name="Pirolo M."/>
            <person name="Lugli G.A."/>
            <person name="Ventura M."/>
            <person name="Visca P."/>
        </authorList>
    </citation>
    <scope>NUCLEOTIDE SEQUENCE</scope>
    <source>
        <strain evidence="2">LMG 26462</strain>
    </source>
</reference>
<dbReference type="InterPro" id="IPR013216">
    <property type="entry name" value="Methyltransf_11"/>
</dbReference>
<dbReference type="Pfam" id="PF08241">
    <property type="entry name" value="Methyltransf_11"/>
    <property type="match status" value="1"/>
</dbReference>
<dbReference type="Proteomes" id="UP001138921">
    <property type="component" value="Unassembled WGS sequence"/>
</dbReference>
<dbReference type="GO" id="GO:0008757">
    <property type="term" value="F:S-adenosylmethionine-dependent methyltransferase activity"/>
    <property type="evidence" value="ECO:0007669"/>
    <property type="project" value="InterPro"/>
</dbReference>
<protein>
    <submittedName>
        <fullName evidence="2">Methyltransferase domain-containing protein</fullName>
    </submittedName>
</protein>
<proteinExistence type="predicted"/>
<dbReference type="Gene3D" id="2.20.25.10">
    <property type="match status" value="1"/>
</dbReference>
<dbReference type="Gene3D" id="3.40.50.150">
    <property type="entry name" value="Vaccinia Virus protein VP39"/>
    <property type="match status" value="1"/>
</dbReference>
<name>A0A9X1D8P1_9HYPH</name>
<accession>A0A9X1D8P1</accession>
<dbReference type="SUPFAM" id="SSF158997">
    <property type="entry name" value="Trm112p-like"/>
    <property type="match status" value="1"/>
</dbReference>
<comment type="caution">
    <text evidence="2">The sequence shown here is derived from an EMBL/GenBank/DDBJ whole genome shotgun (WGS) entry which is preliminary data.</text>
</comment>
<feature type="domain" description="Methyltransferase type 11" evidence="1">
    <location>
        <begin position="127"/>
        <end position="189"/>
    </location>
</feature>
<organism evidence="2 3">
    <name type="scientific">Aminobacter anthyllidis</name>
    <dbReference type="NCBI Taxonomy" id="1035067"/>
    <lineage>
        <taxon>Bacteria</taxon>
        <taxon>Pseudomonadati</taxon>
        <taxon>Pseudomonadota</taxon>
        <taxon>Alphaproteobacteria</taxon>
        <taxon>Hyphomicrobiales</taxon>
        <taxon>Phyllobacteriaceae</taxon>
        <taxon>Aminobacter</taxon>
    </lineage>
</organism>